<evidence type="ECO:0000256" key="1">
    <source>
        <dbReference type="SAM" id="SignalP"/>
    </source>
</evidence>
<dbReference type="AlphaFoldDB" id="W6JTL6"/>
<keyword evidence="1" id="KW-0732">Signal</keyword>
<dbReference type="Proteomes" id="UP000035763">
    <property type="component" value="Unassembled WGS sequence"/>
</dbReference>
<dbReference type="EMBL" id="CAJA01000014">
    <property type="protein sequence ID" value="CCH71816.1"/>
    <property type="molecule type" value="Genomic_DNA"/>
</dbReference>
<sequence length="219" mass="23540">MGRIPAQPKIVAHHGGLRVALGLLAATACGLPATAASANNFGSACDSATPGFPGTCVSLANNTSHAIKRVGMYDTSAALDDVPGMATAISRFTDFKYSDTVTNMFITTTDPQPDVVASDDYYPHYPDVAGWVNCASGNTGTGGSHPNRWCRGQHLRINSYSYWNRSDVLDNVNQRRRVACHELGHTIGLRHKPTDPAEIPTFPLAESNLTCMFYNVHDS</sequence>
<protein>
    <recommendedName>
        <fullName evidence="4">Peptidase M10 metallopeptidase domain-containing protein</fullName>
    </recommendedName>
</protein>
<proteinExistence type="predicted"/>
<gene>
    <name evidence="2" type="ORF">BN11_1100005</name>
</gene>
<dbReference type="OrthoDB" id="7594344at2"/>
<evidence type="ECO:0000313" key="3">
    <source>
        <dbReference type="Proteomes" id="UP000035763"/>
    </source>
</evidence>
<feature type="chain" id="PRO_5038353163" description="Peptidase M10 metallopeptidase domain-containing protein" evidence="1">
    <location>
        <begin position="39"/>
        <end position="219"/>
    </location>
</feature>
<accession>W6JTL6</accession>
<dbReference type="InterPro" id="IPR024079">
    <property type="entry name" value="MetalloPept_cat_dom_sf"/>
</dbReference>
<name>W6JTL6_9MICO</name>
<comment type="caution">
    <text evidence="2">The sequence shown here is derived from an EMBL/GenBank/DDBJ whole genome shotgun (WGS) entry which is preliminary data.</text>
</comment>
<reference evidence="2 3" key="1">
    <citation type="journal article" date="2013" name="ISME J.">
        <title>A metabolic model for members of the genus Tetrasphaera involved in enhanced biological phosphorus removal.</title>
        <authorList>
            <person name="Kristiansen R."/>
            <person name="Nguyen H.T.T."/>
            <person name="Saunders A.M."/>
            <person name="Nielsen J.L."/>
            <person name="Wimmer R."/>
            <person name="Le V.Q."/>
            <person name="McIlroy S.J."/>
            <person name="Petrovski S."/>
            <person name="Seviour R.J."/>
            <person name="Calteau A."/>
            <person name="Nielsen K.L."/>
            <person name="Nielsen P.H."/>
        </authorList>
    </citation>
    <scope>NUCLEOTIDE SEQUENCE [LARGE SCALE GENOMIC DNA]</scope>
    <source>
        <strain evidence="2 3">Ben110</strain>
    </source>
</reference>
<dbReference type="SUPFAM" id="SSF55486">
    <property type="entry name" value="Metalloproteases ('zincins'), catalytic domain"/>
    <property type="match status" value="1"/>
</dbReference>
<organism evidence="2 3">
    <name type="scientific">Nostocoides australiense Ben110</name>
    <dbReference type="NCBI Taxonomy" id="1193182"/>
    <lineage>
        <taxon>Bacteria</taxon>
        <taxon>Bacillati</taxon>
        <taxon>Actinomycetota</taxon>
        <taxon>Actinomycetes</taxon>
        <taxon>Micrococcales</taxon>
        <taxon>Intrasporangiaceae</taxon>
        <taxon>Nostocoides</taxon>
    </lineage>
</organism>
<dbReference type="GO" id="GO:0008237">
    <property type="term" value="F:metallopeptidase activity"/>
    <property type="evidence" value="ECO:0007669"/>
    <property type="project" value="InterPro"/>
</dbReference>
<dbReference type="RefSeq" id="WP_157044050.1">
    <property type="nucleotide sequence ID" value="NZ_HG764815.1"/>
</dbReference>
<dbReference type="Gene3D" id="3.40.390.10">
    <property type="entry name" value="Collagenase (Catalytic Domain)"/>
    <property type="match status" value="1"/>
</dbReference>
<dbReference type="PROSITE" id="PS51257">
    <property type="entry name" value="PROKAR_LIPOPROTEIN"/>
    <property type="match status" value="1"/>
</dbReference>
<evidence type="ECO:0008006" key="4">
    <source>
        <dbReference type="Google" id="ProtNLM"/>
    </source>
</evidence>
<keyword evidence="3" id="KW-1185">Reference proteome</keyword>
<feature type="signal peptide" evidence="1">
    <location>
        <begin position="1"/>
        <end position="38"/>
    </location>
</feature>
<evidence type="ECO:0000313" key="2">
    <source>
        <dbReference type="EMBL" id="CCH71816.1"/>
    </source>
</evidence>